<dbReference type="InterPro" id="IPR000792">
    <property type="entry name" value="Tscrpt_reg_LuxR_C"/>
</dbReference>
<dbReference type="Proteomes" id="UP001501074">
    <property type="component" value="Unassembled WGS sequence"/>
</dbReference>
<evidence type="ECO:0000256" key="2">
    <source>
        <dbReference type="ARBA" id="ARBA00023015"/>
    </source>
</evidence>
<protein>
    <submittedName>
        <fullName evidence="8">Response regulator transcription factor</fullName>
    </submittedName>
</protein>
<dbReference type="InterPro" id="IPR016032">
    <property type="entry name" value="Sig_transdc_resp-reg_C-effctor"/>
</dbReference>
<dbReference type="InterPro" id="IPR039420">
    <property type="entry name" value="WalR-like"/>
</dbReference>
<evidence type="ECO:0000256" key="3">
    <source>
        <dbReference type="ARBA" id="ARBA00023125"/>
    </source>
</evidence>
<accession>A0ABP6ZGB2</accession>
<keyword evidence="9" id="KW-1185">Reference proteome</keyword>
<dbReference type="SUPFAM" id="SSF52172">
    <property type="entry name" value="CheY-like"/>
    <property type="match status" value="1"/>
</dbReference>
<evidence type="ECO:0000256" key="5">
    <source>
        <dbReference type="PROSITE-ProRule" id="PRU00169"/>
    </source>
</evidence>
<dbReference type="PANTHER" id="PTHR43214:SF24">
    <property type="entry name" value="TRANSCRIPTIONAL REGULATORY PROTEIN NARL-RELATED"/>
    <property type="match status" value="1"/>
</dbReference>
<evidence type="ECO:0000313" key="8">
    <source>
        <dbReference type="EMBL" id="GAA3606726.1"/>
    </source>
</evidence>
<dbReference type="Pfam" id="PF00072">
    <property type="entry name" value="Response_reg"/>
    <property type="match status" value="1"/>
</dbReference>
<dbReference type="PROSITE" id="PS50043">
    <property type="entry name" value="HTH_LUXR_2"/>
    <property type="match status" value="1"/>
</dbReference>
<dbReference type="InterPro" id="IPR011006">
    <property type="entry name" value="CheY-like_superfamily"/>
</dbReference>
<dbReference type="EMBL" id="BAAAZO010000003">
    <property type="protein sequence ID" value="GAA3606726.1"/>
    <property type="molecule type" value="Genomic_DNA"/>
</dbReference>
<dbReference type="InterPro" id="IPR001789">
    <property type="entry name" value="Sig_transdc_resp-reg_receiver"/>
</dbReference>
<dbReference type="Pfam" id="PF00196">
    <property type="entry name" value="GerE"/>
    <property type="match status" value="1"/>
</dbReference>
<proteinExistence type="predicted"/>
<name>A0ABP6ZGB2_9ACTN</name>
<dbReference type="Gene3D" id="3.40.50.2300">
    <property type="match status" value="1"/>
</dbReference>
<feature type="domain" description="HTH luxR-type" evidence="6">
    <location>
        <begin position="194"/>
        <end position="256"/>
    </location>
</feature>
<keyword evidence="4" id="KW-0804">Transcription</keyword>
<dbReference type="SUPFAM" id="SSF46894">
    <property type="entry name" value="C-terminal effector domain of the bipartite response regulators"/>
    <property type="match status" value="1"/>
</dbReference>
<dbReference type="SMART" id="SM00421">
    <property type="entry name" value="HTH_LUXR"/>
    <property type="match status" value="1"/>
</dbReference>
<dbReference type="CDD" id="cd17535">
    <property type="entry name" value="REC_NarL-like"/>
    <property type="match status" value="1"/>
</dbReference>
<dbReference type="PANTHER" id="PTHR43214">
    <property type="entry name" value="TWO-COMPONENT RESPONSE REGULATOR"/>
    <property type="match status" value="1"/>
</dbReference>
<keyword evidence="1 5" id="KW-0597">Phosphoprotein</keyword>
<comment type="caution">
    <text evidence="8">The sequence shown here is derived from an EMBL/GenBank/DDBJ whole genome shotgun (WGS) entry which is preliminary data.</text>
</comment>
<dbReference type="InterPro" id="IPR058245">
    <property type="entry name" value="NreC/VraR/RcsB-like_REC"/>
</dbReference>
<gene>
    <name evidence="8" type="ORF">GCM10022223_23300</name>
</gene>
<evidence type="ECO:0000256" key="1">
    <source>
        <dbReference type="ARBA" id="ARBA00022553"/>
    </source>
</evidence>
<feature type="domain" description="Response regulatory" evidence="7">
    <location>
        <begin position="24"/>
        <end position="141"/>
    </location>
</feature>
<dbReference type="PROSITE" id="PS50110">
    <property type="entry name" value="RESPONSE_REGULATORY"/>
    <property type="match status" value="1"/>
</dbReference>
<feature type="modified residue" description="4-aspartylphosphate" evidence="5">
    <location>
        <position position="75"/>
    </location>
</feature>
<organism evidence="8 9">
    <name type="scientific">Kineosporia mesophila</name>
    <dbReference type="NCBI Taxonomy" id="566012"/>
    <lineage>
        <taxon>Bacteria</taxon>
        <taxon>Bacillati</taxon>
        <taxon>Actinomycetota</taxon>
        <taxon>Actinomycetes</taxon>
        <taxon>Kineosporiales</taxon>
        <taxon>Kineosporiaceae</taxon>
        <taxon>Kineosporia</taxon>
    </lineage>
</organism>
<keyword evidence="3" id="KW-0238">DNA-binding</keyword>
<evidence type="ECO:0000259" key="7">
    <source>
        <dbReference type="PROSITE" id="PS50110"/>
    </source>
</evidence>
<evidence type="ECO:0000313" key="9">
    <source>
        <dbReference type="Proteomes" id="UP001501074"/>
    </source>
</evidence>
<dbReference type="CDD" id="cd06170">
    <property type="entry name" value="LuxR_C_like"/>
    <property type="match status" value="1"/>
</dbReference>
<evidence type="ECO:0000256" key="4">
    <source>
        <dbReference type="ARBA" id="ARBA00023163"/>
    </source>
</evidence>
<keyword evidence="2" id="KW-0805">Transcription regulation</keyword>
<evidence type="ECO:0000259" key="6">
    <source>
        <dbReference type="PROSITE" id="PS50043"/>
    </source>
</evidence>
<reference evidence="9" key="1">
    <citation type="journal article" date="2019" name="Int. J. Syst. Evol. Microbiol.">
        <title>The Global Catalogue of Microorganisms (GCM) 10K type strain sequencing project: providing services to taxonomists for standard genome sequencing and annotation.</title>
        <authorList>
            <consortium name="The Broad Institute Genomics Platform"/>
            <consortium name="The Broad Institute Genome Sequencing Center for Infectious Disease"/>
            <person name="Wu L."/>
            <person name="Ma J."/>
        </authorList>
    </citation>
    <scope>NUCLEOTIDE SEQUENCE [LARGE SCALE GENOMIC DNA]</scope>
    <source>
        <strain evidence="9">JCM 16902</strain>
    </source>
</reference>
<sequence length="268" mass="28052">MPFEQGTRDLMTTAHISAPSRPIRVGVVDDQGVIRAGLTMILDHEADLTVVGEAGDGARALEMVAAVRPDVVLMDIRMPVLDGIEATRRIVAGDGPVPAVLVLTTFDDEEYVLGAIRAGASGFLLKDAGPDVLVSAVRTVFGGNSLVDPVVTNTLIAHCLELERSLPPAVPTTSVPPTPPTPGTAAARTLWAPKLAALSERERQILVGMARGLSNTDLAGHLVVSETTVKSHVSSVLAKLGLRNRVQAVVVAYETGVVSPGDQAPQSW</sequence>
<dbReference type="PRINTS" id="PR00038">
    <property type="entry name" value="HTHLUXR"/>
</dbReference>
<dbReference type="SMART" id="SM00448">
    <property type="entry name" value="REC"/>
    <property type="match status" value="1"/>
</dbReference>